<protein>
    <submittedName>
        <fullName evidence="4">TIGR01777 family protein</fullName>
    </submittedName>
</protein>
<dbReference type="InterPro" id="IPR001509">
    <property type="entry name" value="Epimerase_deHydtase"/>
</dbReference>
<evidence type="ECO:0000313" key="5">
    <source>
        <dbReference type="Proteomes" id="UP000468581"/>
    </source>
</evidence>
<dbReference type="RefSeq" id="WP_163608431.1">
    <property type="nucleotide sequence ID" value="NZ_JAABOO010000004.1"/>
</dbReference>
<comment type="similarity">
    <text evidence="1">Belongs to the NAD(P)-dependent epimerase/dehydratase family. SDR39U1 subfamily.</text>
</comment>
<dbReference type="InterPro" id="IPR013549">
    <property type="entry name" value="DUF1731"/>
</dbReference>
<name>A0A6P0UWJ7_9FLAO</name>
<feature type="domain" description="DUF1731" evidence="3">
    <location>
        <begin position="267"/>
        <end position="301"/>
    </location>
</feature>
<dbReference type="Pfam" id="PF01370">
    <property type="entry name" value="Epimerase"/>
    <property type="match status" value="1"/>
</dbReference>
<organism evidence="4 5">
    <name type="scientific">Leptobacterium flavescens</name>
    <dbReference type="NCBI Taxonomy" id="472055"/>
    <lineage>
        <taxon>Bacteria</taxon>
        <taxon>Pseudomonadati</taxon>
        <taxon>Bacteroidota</taxon>
        <taxon>Flavobacteriia</taxon>
        <taxon>Flavobacteriales</taxon>
        <taxon>Flavobacteriaceae</taxon>
        <taxon>Leptobacterium</taxon>
    </lineage>
</organism>
<accession>A0A6P0UWJ7</accession>
<comment type="caution">
    <text evidence="4">The sequence shown here is derived from an EMBL/GenBank/DDBJ whole genome shotgun (WGS) entry which is preliminary data.</text>
</comment>
<evidence type="ECO:0000313" key="4">
    <source>
        <dbReference type="EMBL" id="NER15133.1"/>
    </source>
</evidence>
<dbReference type="NCBIfam" id="TIGR01777">
    <property type="entry name" value="yfcH"/>
    <property type="match status" value="1"/>
</dbReference>
<dbReference type="PANTHER" id="PTHR11092:SF0">
    <property type="entry name" value="EPIMERASE FAMILY PROTEIN SDR39U1"/>
    <property type="match status" value="1"/>
</dbReference>
<sequence length="308" mass="34747">MKTLVLAGGSGFLGNILIEYFKNKFDKIIILSRSKTHTEGKLQFVKWDAKTLGSWVNYLNNSDVLINLAGKSVDCRYNQKNKDLILSSRLDSTNVLNKAILRLSHPPKLWINSSTATIYRHSTDKEMDEYSGEIGSDFSMDVAKFWEHTFFATSLPETRKVAIRTSIVLGKQGGALLPILKLTKLGFGGRQGTGDQLVSWIHKTDFARAVEFIIDHKHIEGIINVVAPKPVKNKAFMESVRKNLRMFFGFPLNEGFLKLGARVINTETELILKSRNVIPLKLQQKGFYFLYPSLESALKDLLAAPKQR</sequence>
<dbReference type="EMBL" id="JAABOO010000004">
    <property type="protein sequence ID" value="NER15133.1"/>
    <property type="molecule type" value="Genomic_DNA"/>
</dbReference>
<dbReference type="PANTHER" id="PTHR11092">
    <property type="entry name" value="SUGAR NUCLEOTIDE EPIMERASE RELATED"/>
    <property type="match status" value="1"/>
</dbReference>
<evidence type="ECO:0000259" key="3">
    <source>
        <dbReference type="Pfam" id="PF08338"/>
    </source>
</evidence>
<dbReference type="Gene3D" id="3.40.50.720">
    <property type="entry name" value="NAD(P)-binding Rossmann-like Domain"/>
    <property type="match status" value="1"/>
</dbReference>
<keyword evidence="5" id="KW-1185">Reference proteome</keyword>
<dbReference type="InterPro" id="IPR010099">
    <property type="entry name" value="SDR39U1"/>
</dbReference>
<dbReference type="AlphaFoldDB" id="A0A6P0UWJ7"/>
<evidence type="ECO:0000259" key="2">
    <source>
        <dbReference type="Pfam" id="PF01370"/>
    </source>
</evidence>
<dbReference type="Proteomes" id="UP000468581">
    <property type="component" value="Unassembled WGS sequence"/>
</dbReference>
<feature type="domain" description="NAD-dependent epimerase/dehydratase" evidence="2">
    <location>
        <begin position="5"/>
        <end position="225"/>
    </location>
</feature>
<dbReference type="SUPFAM" id="SSF51735">
    <property type="entry name" value="NAD(P)-binding Rossmann-fold domains"/>
    <property type="match status" value="1"/>
</dbReference>
<reference evidence="4 5" key="1">
    <citation type="submission" date="2020-01" db="EMBL/GenBank/DDBJ databases">
        <title>Leptobacterium flavescens.</title>
        <authorList>
            <person name="Wang G."/>
        </authorList>
    </citation>
    <scope>NUCLEOTIDE SEQUENCE [LARGE SCALE GENOMIC DNA]</scope>
    <source>
        <strain evidence="4 5">KCTC 22160</strain>
    </source>
</reference>
<proteinExistence type="inferred from homology"/>
<gene>
    <name evidence="4" type="ORF">GWK08_16885</name>
</gene>
<dbReference type="InterPro" id="IPR036291">
    <property type="entry name" value="NAD(P)-bd_dom_sf"/>
</dbReference>
<dbReference type="Pfam" id="PF08338">
    <property type="entry name" value="DUF1731"/>
    <property type="match status" value="1"/>
</dbReference>
<evidence type="ECO:0000256" key="1">
    <source>
        <dbReference type="ARBA" id="ARBA00009353"/>
    </source>
</evidence>